<dbReference type="AlphaFoldDB" id="A0AA35TEV9"/>
<evidence type="ECO:0000313" key="2">
    <source>
        <dbReference type="Proteomes" id="UP001174909"/>
    </source>
</evidence>
<dbReference type="EMBL" id="CASHTH010003583">
    <property type="protein sequence ID" value="CAI8046709.1"/>
    <property type="molecule type" value="Genomic_DNA"/>
</dbReference>
<name>A0AA35TEV9_GEOBA</name>
<reference evidence="1" key="1">
    <citation type="submission" date="2023-03" db="EMBL/GenBank/DDBJ databases">
        <authorList>
            <person name="Steffen K."/>
            <person name="Cardenas P."/>
        </authorList>
    </citation>
    <scope>NUCLEOTIDE SEQUENCE</scope>
</reference>
<keyword evidence="2" id="KW-1185">Reference proteome</keyword>
<sequence length="125" mass="14022">MDDEATCSDARISELFSELSDSCQNYLFEATAQYEFEEESIIICESCGRSLYSILECLDSGPTELELFDVLCTENESGDTCYSLLSGEGVEEDEIFAECGDMACSDECRRKLQESFDEYGCCLYS</sequence>
<evidence type="ECO:0000313" key="1">
    <source>
        <dbReference type="EMBL" id="CAI8046709.1"/>
    </source>
</evidence>
<protein>
    <submittedName>
        <fullName evidence="1">Uncharacterized protein</fullName>
    </submittedName>
</protein>
<accession>A0AA35TEV9</accession>
<organism evidence="1 2">
    <name type="scientific">Geodia barretti</name>
    <name type="common">Barrett's horny sponge</name>
    <dbReference type="NCBI Taxonomy" id="519541"/>
    <lineage>
        <taxon>Eukaryota</taxon>
        <taxon>Metazoa</taxon>
        <taxon>Porifera</taxon>
        <taxon>Demospongiae</taxon>
        <taxon>Heteroscleromorpha</taxon>
        <taxon>Tetractinellida</taxon>
        <taxon>Astrophorina</taxon>
        <taxon>Geodiidae</taxon>
        <taxon>Geodia</taxon>
    </lineage>
</organism>
<proteinExistence type="predicted"/>
<comment type="caution">
    <text evidence="1">The sequence shown here is derived from an EMBL/GenBank/DDBJ whole genome shotgun (WGS) entry which is preliminary data.</text>
</comment>
<dbReference type="Proteomes" id="UP001174909">
    <property type="component" value="Unassembled WGS sequence"/>
</dbReference>
<gene>
    <name evidence="1" type="ORF">GBAR_LOCUS25823</name>
</gene>